<reference evidence="2" key="1">
    <citation type="submission" date="2015-07" db="EMBL/GenBank/DDBJ databases">
        <title>Fjat-14205 dsm 2895.</title>
        <authorList>
            <person name="Liu B."/>
            <person name="Wang J."/>
            <person name="Zhu Y."/>
            <person name="Liu G."/>
            <person name="Chen Q."/>
            <person name="Chen Z."/>
            <person name="Lan J."/>
            <person name="Che J."/>
            <person name="Ge C."/>
            <person name="Shi H."/>
            <person name="Pan Z."/>
            <person name="Liu X."/>
        </authorList>
    </citation>
    <scope>NUCLEOTIDE SEQUENCE [LARGE SCALE GENOMIC DNA]</scope>
    <source>
        <strain evidence="2">DSM 25560</strain>
    </source>
</reference>
<comment type="caution">
    <text evidence="1">The sequence shown here is derived from an EMBL/GenBank/DDBJ whole genome shotgun (WGS) entry which is preliminary data.</text>
</comment>
<proteinExistence type="predicted"/>
<evidence type="ECO:0000313" key="2">
    <source>
        <dbReference type="Proteomes" id="UP000050668"/>
    </source>
</evidence>
<evidence type="ECO:0000313" key="1">
    <source>
        <dbReference type="EMBL" id="KOS67619.1"/>
    </source>
</evidence>
<organism evidence="1 2">
    <name type="scientific">Lysinibacillus contaminans</name>
    <dbReference type="NCBI Taxonomy" id="1293441"/>
    <lineage>
        <taxon>Bacteria</taxon>
        <taxon>Bacillati</taxon>
        <taxon>Bacillota</taxon>
        <taxon>Bacilli</taxon>
        <taxon>Bacillales</taxon>
        <taxon>Bacillaceae</taxon>
        <taxon>Lysinibacillus</taxon>
    </lineage>
</organism>
<keyword evidence="2" id="KW-1185">Reference proteome</keyword>
<dbReference type="Proteomes" id="UP000050668">
    <property type="component" value="Unassembled WGS sequence"/>
</dbReference>
<name>A0ABR5JZQ6_9BACI</name>
<evidence type="ECO:0008006" key="3">
    <source>
        <dbReference type="Google" id="ProtNLM"/>
    </source>
</evidence>
<sequence>MSGKYKMQLNQAASEMFVQIEGSFTEQQAKEFIADYNRNTSRIQPSNFTLRLDLKDLNLVTQELVPSLESCFLLYKQSNFNNIVLELNSNPILKMQMNRMARTAGLTNLSITQG</sequence>
<dbReference type="RefSeq" id="WP_053582429.1">
    <property type="nucleotide sequence ID" value="NZ_LGRV01000003.1"/>
</dbReference>
<protein>
    <recommendedName>
        <fullName evidence="3">STAS domain-containing protein</fullName>
    </recommendedName>
</protein>
<gene>
    <name evidence="1" type="ORF">AEA09_02980</name>
</gene>
<accession>A0ABR5JZQ6</accession>
<dbReference type="EMBL" id="LGRV01000003">
    <property type="protein sequence ID" value="KOS67619.1"/>
    <property type="molecule type" value="Genomic_DNA"/>
</dbReference>